<keyword evidence="2" id="KW-0808">Transferase</keyword>
<dbReference type="EMBL" id="CP103866">
    <property type="protein sequence ID" value="UWE03405.1"/>
    <property type="molecule type" value="Genomic_DNA"/>
</dbReference>
<dbReference type="Pfam" id="PF02086">
    <property type="entry name" value="MethyltransfD12"/>
    <property type="match status" value="1"/>
</dbReference>
<dbReference type="RefSeq" id="WP_223247990.1">
    <property type="nucleotide sequence ID" value="NZ_CP103866.1"/>
</dbReference>
<evidence type="ECO:0000256" key="1">
    <source>
        <dbReference type="ARBA" id="ARBA00022603"/>
    </source>
</evidence>
<dbReference type="SUPFAM" id="SSF53335">
    <property type="entry name" value="S-adenosyl-L-methionine-dependent methyltransferases"/>
    <property type="match status" value="1"/>
</dbReference>
<sequence length="405" mass="47273">MTATNKLDLSSYYRLNYNEDVPHIIKYMGSKRNLMGFVVEGISEVYKGGVVCDLFAGSSVLAGALRDQVPILSNDIQEYSAVLAKTYLGDYKWSDNTTLIEDVVSKASEIVKQFKQSYPYLYFDYDRPFTLDEFIKLEEEQRQLVNEDFSKFPYHLFTKNYSGRYWSYDQCVWIDSIRAVADDYKGTPYYYAIISSLMFAMSYNSQSTGHYAQYRDATSVASMNDILIYRRKEILPFFIRKMEEFKQKFGRNQLKHVIVSMDYRDCLDILPSGATVYADPPYCFVHYSRFYHAIETLVKYDYPEVKYKGRYRTDRHQSPFCIRTQVAGAFEAMFSKIKQKEANLVLSYSNTGMIDLEKLLKLSQKILGSAYQIDVRLLDYQHSTMGRREDKSRDVKECLVIAKTQ</sequence>
<reference evidence="4" key="1">
    <citation type="submission" date="2022-08" db="EMBL/GenBank/DDBJ databases">
        <title>The complete genome sequence of the thermophilic bacterium Laceyella sacchari FBKL4.010 reveals the basis for tetramethylpyrazine biosynthesis in Moutai-flavor Daqu.</title>
        <authorList>
            <person name="Li D."/>
            <person name="Huang W."/>
            <person name="Wang C."/>
            <person name="Qiu S."/>
        </authorList>
    </citation>
    <scope>NUCLEOTIDE SEQUENCE</scope>
    <source>
        <strain evidence="4">FBKL4.014</strain>
    </source>
</reference>
<protein>
    <submittedName>
        <fullName evidence="4">DNA adenine methylase</fullName>
    </submittedName>
</protein>
<dbReference type="InterPro" id="IPR012327">
    <property type="entry name" value="MeTrfase_D12"/>
</dbReference>
<evidence type="ECO:0000313" key="6">
    <source>
        <dbReference type="Proteomes" id="UP001058650"/>
    </source>
</evidence>
<accession>A0ABY5U4A0</accession>
<evidence type="ECO:0000313" key="4">
    <source>
        <dbReference type="EMBL" id="UWE03405.1"/>
    </source>
</evidence>
<keyword evidence="3" id="KW-0949">S-adenosyl-L-methionine</keyword>
<evidence type="ECO:0000313" key="5">
    <source>
        <dbReference type="EMBL" id="UWE03421.1"/>
    </source>
</evidence>
<organism evidence="4 6">
    <name type="scientific">Laceyella sacchari</name>
    <name type="common">Thermoactinomyces thalpophilus</name>
    <dbReference type="NCBI Taxonomy" id="37482"/>
    <lineage>
        <taxon>Bacteria</taxon>
        <taxon>Bacillati</taxon>
        <taxon>Bacillota</taxon>
        <taxon>Bacilli</taxon>
        <taxon>Bacillales</taxon>
        <taxon>Thermoactinomycetaceae</taxon>
        <taxon>Laceyella</taxon>
    </lineage>
</organism>
<gene>
    <name evidence="4" type="ORF">NYR52_15065</name>
    <name evidence="5" type="ORF">NYR52_15150</name>
</gene>
<evidence type="ECO:0000256" key="3">
    <source>
        <dbReference type="ARBA" id="ARBA00022691"/>
    </source>
</evidence>
<name>A0ABY5U4A0_LACSH</name>
<dbReference type="Proteomes" id="UP001058650">
    <property type="component" value="Chromosome"/>
</dbReference>
<keyword evidence="1 4" id="KW-0489">Methyltransferase</keyword>
<dbReference type="GO" id="GO:0032259">
    <property type="term" value="P:methylation"/>
    <property type="evidence" value="ECO:0007669"/>
    <property type="project" value="UniProtKB-KW"/>
</dbReference>
<keyword evidence="6" id="KW-1185">Reference proteome</keyword>
<dbReference type="Gene3D" id="3.40.50.150">
    <property type="entry name" value="Vaccinia Virus protein VP39"/>
    <property type="match status" value="1"/>
</dbReference>
<evidence type="ECO:0000256" key="2">
    <source>
        <dbReference type="ARBA" id="ARBA00022679"/>
    </source>
</evidence>
<proteinExistence type="predicted"/>
<dbReference type="GO" id="GO:0008168">
    <property type="term" value="F:methyltransferase activity"/>
    <property type="evidence" value="ECO:0007669"/>
    <property type="project" value="UniProtKB-KW"/>
</dbReference>
<dbReference type="EMBL" id="CP103866">
    <property type="protein sequence ID" value="UWE03421.1"/>
    <property type="molecule type" value="Genomic_DNA"/>
</dbReference>
<dbReference type="InterPro" id="IPR029063">
    <property type="entry name" value="SAM-dependent_MTases_sf"/>
</dbReference>